<dbReference type="AlphaFoldDB" id="A0AAV7BCV6"/>
<sequence length="78" mass="9075">MNGESFKKKSRLFSMTSGRNEWNFSFIVKLPYKYILVHHPLPAQEQRSIWGPVILHVEYAQLPVICSAATLYVMYISL</sequence>
<evidence type="ECO:0000313" key="1">
    <source>
        <dbReference type="EMBL" id="KAG8570203.1"/>
    </source>
</evidence>
<reference evidence="1" key="1">
    <citation type="thesis" date="2020" institute="ProQuest LLC" country="789 East Eisenhower Parkway, Ann Arbor, MI, USA">
        <title>Comparative Genomics and Chromosome Evolution.</title>
        <authorList>
            <person name="Mudd A.B."/>
        </authorList>
    </citation>
    <scope>NUCLEOTIDE SEQUENCE</scope>
    <source>
        <strain evidence="1">237g6f4</strain>
        <tissue evidence="1">Blood</tissue>
    </source>
</reference>
<dbReference type="Proteomes" id="UP000824782">
    <property type="component" value="Unassembled WGS sequence"/>
</dbReference>
<evidence type="ECO:0000313" key="2">
    <source>
        <dbReference type="Proteomes" id="UP000824782"/>
    </source>
</evidence>
<accession>A0AAV7BCV6</accession>
<keyword evidence="2" id="KW-1185">Reference proteome</keyword>
<protein>
    <submittedName>
        <fullName evidence="1">Uncharacterized protein</fullName>
    </submittedName>
</protein>
<organism evidence="1 2">
    <name type="scientific">Engystomops pustulosus</name>
    <name type="common">Tungara frog</name>
    <name type="synonym">Physalaemus pustulosus</name>
    <dbReference type="NCBI Taxonomy" id="76066"/>
    <lineage>
        <taxon>Eukaryota</taxon>
        <taxon>Metazoa</taxon>
        <taxon>Chordata</taxon>
        <taxon>Craniata</taxon>
        <taxon>Vertebrata</taxon>
        <taxon>Euteleostomi</taxon>
        <taxon>Amphibia</taxon>
        <taxon>Batrachia</taxon>
        <taxon>Anura</taxon>
        <taxon>Neobatrachia</taxon>
        <taxon>Hyloidea</taxon>
        <taxon>Leptodactylidae</taxon>
        <taxon>Leiuperinae</taxon>
        <taxon>Engystomops</taxon>
    </lineage>
</organism>
<name>A0AAV7BCV6_ENGPU</name>
<gene>
    <name evidence="1" type="ORF">GDO81_011146</name>
</gene>
<proteinExistence type="predicted"/>
<dbReference type="EMBL" id="WNYA01000005">
    <property type="protein sequence ID" value="KAG8570203.1"/>
    <property type="molecule type" value="Genomic_DNA"/>
</dbReference>
<comment type="caution">
    <text evidence="1">The sequence shown here is derived from an EMBL/GenBank/DDBJ whole genome shotgun (WGS) entry which is preliminary data.</text>
</comment>